<dbReference type="PRINTS" id="PR00344">
    <property type="entry name" value="BCTRLSENSOR"/>
</dbReference>
<evidence type="ECO:0000256" key="5">
    <source>
        <dbReference type="ARBA" id="ARBA00022741"/>
    </source>
</evidence>
<dbReference type="SUPFAM" id="SSF55781">
    <property type="entry name" value="GAF domain-like"/>
    <property type="match status" value="1"/>
</dbReference>
<evidence type="ECO:0000256" key="1">
    <source>
        <dbReference type="ARBA" id="ARBA00000085"/>
    </source>
</evidence>
<reference evidence="10 11" key="1">
    <citation type="submission" date="2017-09" db="EMBL/GenBank/DDBJ databases">
        <title>Bloom of a denitrifying methanotroph, Candidatus Methylomirabilis limnetica, in a deep stratified lake.</title>
        <authorList>
            <person name="Graf J.S."/>
            <person name="Marchant H.K."/>
            <person name="Tienken D."/>
            <person name="Hach P.F."/>
            <person name="Brand A."/>
            <person name="Schubert C.J."/>
            <person name="Kuypers M.M."/>
            <person name="Milucka J."/>
        </authorList>
    </citation>
    <scope>NUCLEOTIDE SEQUENCE [LARGE SCALE GENOMIC DNA]</scope>
    <source>
        <strain evidence="10 11">Zug</strain>
    </source>
</reference>
<dbReference type="InterPro" id="IPR004358">
    <property type="entry name" value="Sig_transdc_His_kin-like_C"/>
</dbReference>
<dbReference type="InterPro" id="IPR003661">
    <property type="entry name" value="HisK_dim/P_dom"/>
</dbReference>
<evidence type="ECO:0000259" key="9">
    <source>
        <dbReference type="PROSITE" id="PS50109"/>
    </source>
</evidence>
<dbReference type="AlphaFoldDB" id="A0A2T4U0S7"/>
<dbReference type="Proteomes" id="UP000241436">
    <property type="component" value="Unassembled WGS sequence"/>
</dbReference>
<dbReference type="EMBL" id="NVQC01000009">
    <property type="protein sequence ID" value="PTL36972.1"/>
    <property type="molecule type" value="Genomic_DNA"/>
</dbReference>
<keyword evidence="3" id="KW-0597">Phosphoprotein</keyword>
<dbReference type="PANTHER" id="PTHR43065">
    <property type="entry name" value="SENSOR HISTIDINE KINASE"/>
    <property type="match status" value="1"/>
</dbReference>
<proteinExistence type="predicted"/>
<dbReference type="GO" id="GO:0000155">
    <property type="term" value="F:phosphorelay sensor kinase activity"/>
    <property type="evidence" value="ECO:0007669"/>
    <property type="project" value="InterPro"/>
</dbReference>
<evidence type="ECO:0000313" key="10">
    <source>
        <dbReference type="EMBL" id="PTL36972.1"/>
    </source>
</evidence>
<dbReference type="CDD" id="cd00082">
    <property type="entry name" value="HisKA"/>
    <property type="match status" value="1"/>
</dbReference>
<evidence type="ECO:0000256" key="6">
    <source>
        <dbReference type="ARBA" id="ARBA00022777"/>
    </source>
</evidence>
<comment type="catalytic activity">
    <reaction evidence="1">
        <text>ATP + protein L-histidine = ADP + protein N-phospho-L-histidine.</text>
        <dbReference type="EC" id="2.7.13.3"/>
    </reaction>
</comment>
<name>A0A2T4U0S7_9BACT</name>
<dbReference type="SUPFAM" id="SSF47384">
    <property type="entry name" value="Homodimeric domain of signal transducing histidine kinase"/>
    <property type="match status" value="1"/>
</dbReference>
<evidence type="ECO:0000256" key="8">
    <source>
        <dbReference type="ARBA" id="ARBA00023012"/>
    </source>
</evidence>
<keyword evidence="11" id="KW-1185">Reference proteome</keyword>
<dbReference type="PROSITE" id="PS50109">
    <property type="entry name" value="HIS_KIN"/>
    <property type="match status" value="1"/>
</dbReference>
<evidence type="ECO:0000256" key="7">
    <source>
        <dbReference type="ARBA" id="ARBA00022840"/>
    </source>
</evidence>
<dbReference type="PANTHER" id="PTHR43065:SF10">
    <property type="entry name" value="PEROXIDE STRESS-ACTIVATED HISTIDINE KINASE MAK3"/>
    <property type="match status" value="1"/>
</dbReference>
<evidence type="ECO:0000313" key="11">
    <source>
        <dbReference type="Proteomes" id="UP000241436"/>
    </source>
</evidence>
<dbReference type="InterPro" id="IPR003018">
    <property type="entry name" value="GAF"/>
</dbReference>
<dbReference type="SMART" id="SM00388">
    <property type="entry name" value="HisKA"/>
    <property type="match status" value="1"/>
</dbReference>
<dbReference type="InterPro" id="IPR003594">
    <property type="entry name" value="HATPase_dom"/>
</dbReference>
<keyword evidence="4" id="KW-0808">Transferase</keyword>
<protein>
    <recommendedName>
        <fullName evidence="2">histidine kinase</fullName>
        <ecNumber evidence="2">2.7.13.3</ecNumber>
    </recommendedName>
</protein>
<sequence length="467" mass="50837">MSFMPPPASIEPVEERIEALQAAVNVDFYEGRERMEKREMSQLRMLVKAGMILSAKLSLEDVLQRIANMACKLTNARYAALGVLDGKGGLSRFITAGADETTRQAIGAPPVGKGILAVLIREVKPLRLKNLTGDPRAHGFPPHHPPMNSFLGVPVVSKGKVFGNLYVTEKLGADEFSEEDEALAMTLAAQAAIALENANLYEELRRSYDELKQSQQLLVRQEKLASLGRLAAGLAHELNNPLSSVAGFAEALQRRVETGEISDPSALAEVGQYVTMIQNEVARAAAIVRRLLDFARQREPAFNVVDVYDVVLNAVSFVERQASLENQQVVVVPFPDGSVVQADAQMLQQVLLNLLTNALDAIESGGEIRIYAHHRREVIEPAFKQEWLDVFVSDTGSGISPENLPRVFDPFFTTKEVGKGTGLGLAISQSLVEQHKGSIEVRSEGIGKGTVVIVSLPLAERSGRLEG</sequence>
<evidence type="ECO:0000256" key="2">
    <source>
        <dbReference type="ARBA" id="ARBA00012438"/>
    </source>
</evidence>
<dbReference type="SMART" id="SM00387">
    <property type="entry name" value="HATPase_c"/>
    <property type="match status" value="1"/>
</dbReference>
<keyword evidence="6" id="KW-0418">Kinase</keyword>
<keyword evidence="5" id="KW-0547">Nucleotide-binding</keyword>
<dbReference type="Gene3D" id="3.30.565.10">
    <property type="entry name" value="Histidine kinase-like ATPase, C-terminal domain"/>
    <property type="match status" value="1"/>
</dbReference>
<evidence type="ECO:0000256" key="3">
    <source>
        <dbReference type="ARBA" id="ARBA00022553"/>
    </source>
</evidence>
<dbReference type="EC" id="2.7.13.3" evidence="2"/>
<dbReference type="SMART" id="SM00065">
    <property type="entry name" value="GAF"/>
    <property type="match status" value="1"/>
</dbReference>
<dbReference type="Gene3D" id="3.30.450.40">
    <property type="match status" value="1"/>
</dbReference>
<keyword evidence="7" id="KW-0067">ATP-binding</keyword>
<dbReference type="Gene3D" id="1.10.287.130">
    <property type="match status" value="1"/>
</dbReference>
<dbReference type="InterPro" id="IPR036890">
    <property type="entry name" value="HATPase_C_sf"/>
</dbReference>
<dbReference type="Pfam" id="PF00512">
    <property type="entry name" value="HisKA"/>
    <property type="match status" value="1"/>
</dbReference>
<dbReference type="InterPro" id="IPR005467">
    <property type="entry name" value="His_kinase_dom"/>
</dbReference>
<reference evidence="11" key="2">
    <citation type="journal article" date="2018" name="Environ. Microbiol.">
        <title>Bloom of a denitrifying methanotroph, 'Candidatus Methylomirabilis limnetica', in a deep stratified lake.</title>
        <authorList>
            <person name="Graf J.S."/>
            <person name="Mayr M.J."/>
            <person name="Marchant H.K."/>
            <person name="Tienken D."/>
            <person name="Hach P.F."/>
            <person name="Brand A."/>
            <person name="Schubert C.J."/>
            <person name="Kuypers M.M."/>
            <person name="Milucka J."/>
        </authorList>
    </citation>
    <scope>NUCLEOTIDE SEQUENCE [LARGE SCALE GENOMIC DNA]</scope>
    <source>
        <strain evidence="11">Zug</strain>
    </source>
</reference>
<dbReference type="Pfam" id="PF02518">
    <property type="entry name" value="HATPase_c"/>
    <property type="match status" value="1"/>
</dbReference>
<dbReference type="Pfam" id="PF13185">
    <property type="entry name" value="GAF_2"/>
    <property type="match status" value="1"/>
</dbReference>
<comment type="caution">
    <text evidence="10">The sequence shown here is derived from an EMBL/GenBank/DDBJ whole genome shotgun (WGS) entry which is preliminary data.</text>
</comment>
<evidence type="ECO:0000256" key="4">
    <source>
        <dbReference type="ARBA" id="ARBA00022679"/>
    </source>
</evidence>
<feature type="domain" description="Histidine kinase" evidence="9">
    <location>
        <begin position="233"/>
        <end position="460"/>
    </location>
</feature>
<dbReference type="GO" id="GO:0005524">
    <property type="term" value="F:ATP binding"/>
    <property type="evidence" value="ECO:0007669"/>
    <property type="project" value="UniProtKB-KW"/>
</dbReference>
<keyword evidence="8" id="KW-0902">Two-component regulatory system</keyword>
<organism evidence="10 11">
    <name type="scientific">Candidatus Methylomirabilis limnetica</name>
    <dbReference type="NCBI Taxonomy" id="2033718"/>
    <lineage>
        <taxon>Bacteria</taxon>
        <taxon>Candidatus Methylomirabilota</taxon>
        <taxon>Candidatus Methylomirabilia</taxon>
        <taxon>Candidatus Methylomirabilales</taxon>
        <taxon>Candidatus Methylomirabilaceae</taxon>
        <taxon>Candidatus Methylomirabilis</taxon>
    </lineage>
</organism>
<accession>A0A2T4U0S7</accession>
<dbReference type="InterPro" id="IPR029016">
    <property type="entry name" value="GAF-like_dom_sf"/>
</dbReference>
<dbReference type="SUPFAM" id="SSF55874">
    <property type="entry name" value="ATPase domain of HSP90 chaperone/DNA topoisomerase II/histidine kinase"/>
    <property type="match status" value="1"/>
</dbReference>
<gene>
    <name evidence="10" type="ORF">CLG94_01505</name>
</gene>
<dbReference type="InterPro" id="IPR036097">
    <property type="entry name" value="HisK_dim/P_sf"/>
</dbReference>